<keyword evidence="4" id="KW-1185">Reference proteome</keyword>
<feature type="region of interest" description="Disordered" evidence="1">
    <location>
        <begin position="103"/>
        <end position="137"/>
    </location>
</feature>
<dbReference type="Proteomes" id="UP000800041">
    <property type="component" value="Unassembled WGS sequence"/>
</dbReference>
<feature type="signal peptide" evidence="2">
    <location>
        <begin position="1"/>
        <end position="18"/>
    </location>
</feature>
<keyword evidence="2" id="KW-0732">Signal</keyword>
<feature type="compositionally biased region" description="Polar residues" evidence="1">
    <location>
        <begin position="103"/>
        <end position="120"/>
    </location>
</feature>
<feature type="chain" id="PRO_5026302508" evidence="2">
    <location>
        <begin position="19"/>
        <end position="257"/>
    </location>
</feature>
<protein>
    <submittedName>
        <fullName evidence="3">Uncharacterized protein</fullName>
    </submittedName>
</protein>
<evidence type="ECO:0000313" key="4">
    <source>
        <dbReference type="Proteomes" id="UP000800041"/>
    </source>
</evidence>
<reference evidence="3" key="1">
    <citation type="journal article" date="2020" name="Stud. Mycol.">
        <title>101 Dothideomycetes genomes: a test case for predicting lifestyles and emergence of pathogens.</title>
        <authorList>
            <person name="Haridas S."/>
            <person name="Albert R."/>
            <person name="Binder M."/>
            <person name="Bloem J."/>
            <person name="Labutti K."/>
            <person name="Salamov A."/>
            <person name="Andreopoulos B."/>
            <person name="Baker S."/>
            <person name="Barry K."/>
            <person name="Bills G."/>
            <person name="Bluhm B."/>
            <person name="Cannon C."/>
            <person name="Castanera R."/>
            <person name="Culley D."/>
            <person name="Daum C."/>
            <person name="Ezra D."/>
            <person name="Gonzalez J."/>
            <person name="Henrissat B."/>
            <person name="Kuo A."/>
            <person name="Liang C."/>
            <person name="Lipzen A."/>
            <person name="Lutzoni F."/>
            <person name="Magnuson J."/>
            <person name="Mondo S."/>
            <person name="Nolan M."/>
            <person name="Ohm R."/>
            <person name="Pangilinan J."/>
            <person name="Park H.-J."/>
            <person name="Ramirez L."/>
            <person name="Alfaro M."/>
            <person name="Sun H."/>
            <person name="Tritt A."/>
            <person name="Yoshinaga Y."/>
            <person name="Zwiers L.-H."/>
            <person name="Turgeon B."/>
            <person name="Goodwin S."/>
            <person name="Spatafora J."/>
            <person name="Crous P."/>
            <person name="Grigoriev I."/>
        </authorList>
    </citation>
    <scope>NUCLEOTIDE SEQUENCE</scope>
    <source>
        <strain evidence="3">CBS 113979</strain>
    </source>
</reference>
<name>A0A6G1GR66_9PEZI</name>
<dbReference type="OrthoDB" id="5409186at2759"/>
<evidence type="ECO:0000256" key="1">
    <source>
        <dbReference type="SAM" id="MobiDB-lite"/>
    </source>
</evidence>
<organism evidence="3 4">
    <name type="scientific">Aulographum hederae CBS 113979</name>
    <dbReference type="NCBI Taxonomy" id="1176131"/>
    <lineage>
        <taxon>Eukaryota</taxon>
        <taxon>Fungi</taxon>
        <taxon>Dikarya</taxon>
        <taxon>Ascomycota</taxon>
        <taxon>Pezizomycotina</taxon>
        <taxon>Dothideomycetes</taxon>
        <taxon>Pleosporomycetidae</taxon>
        <taxon>Aulographales</taxon>
        <taxon>Aulographaceae</taxon>
    </lineage>
</organism>
<sequence length="257" mass="26608">MLFSTLQIAALLSGLTAAQSVMRQATDGPWGVSLSPKNHLSSRQTETCQGTCATCFGAGNIICEGIMCYNPSAGEQCCAGGQYCIGPDTSCCGSAGAGTSFDDSASVTEDSSTPTATEDVSTTSETSSSSSSPDEWTCLRSDSDEECCQRAGSGTHWCYTTLEAVICYDADQGEECCADGTGCETPGCCAAGVSQTTIMCTGIGINQNCRVPLLLRPFLHLDSPMSPAPPSSCRLALSTSVTRPLSFVAPQTSPRRS</sequence>
<proteinExistence type="predicted"/>
<feature type="compositionally biased region" description="Low complexity" evidence="1">
    <location>
        <begin position="121"/>
        <end position="132"/>
    </location>
</feature>
<gene>
    <name evidence="3" type="ORF">K402DRAFT_175529</name>
</gene>
<dbReference type="EMBL" id="ML977176">
    <property type="protein sequence ID" value="KAF1983257.1"/>
    <property type="molecule type" value="Genomic_DNA"/>
</dbReference>
<dbReference type="AlphaFoldDB" id="A0A6G1GR66"/>
<accession>A0A6G1GR66</accession>
<evidence type="ECO:0000313" key="3">
    <source>
        <dbReference type="EMBL" id="KAF1983257.1"/>
    </source>
</evidence>
<evidence type="ECO:0000256" key="2">
    <source>
        <dbReference type="SAM" id="SignalP"/>
    </source>
</evidence>